<keyword evidence="2" id="KW-0677">Repeat</keyword>
<dbReference type="Gene3D" id="3.40.50.10190">
    <property type="entry name" value="BRCT domain"/>
    <property type="match status" value="1"/>
</dbReference>
<feature type="region of interest" description="Disordered" evidence="6">
    <location>
        <begin position="77"/>
        <end position="134"/>
    </location>
</feature>
<dbReference type="GO" id="GO:0000012">
    <property type="term" value="P:single strand break repair"/>
    <property type="evidence" value="ECO:0007669"/>
    <property type="project" value="InterPro"/>
</dbReference>
<dbReference type="AlphaFoldDB" id="A0AAU9NDP4"/>
<accession>A0AAU9NDP4</accession>
<keyword evidence="9" id="KW-1185">Reference proteome</keyword>
<dbReference type="CDD" id="cd17725">
    <property type="entry name" value="BRCT_XRCC1_rpt1"/>
    <property type="match status" value="1"/>
</dbReference>
<dbReference type="Proteomes" id="UP001157418">
    <property type="component" value="Unassembled WGS sequence"/>
</dbReference>
<feature type="compositionally biased region" description="Basic and acidic residues" evidence="6">
    <location>
        <begin position="96"/>
        <end position="114"/>
    </location>
</feature>
<proteinExistence type="predicted"/>
<dbReference type="Pfam" id="PF00533">
    <property type="entry name" value="BRCT"/>
    <property type="match status" value="1"/>
</dbReference>
<dbReference type="GO" id="GO:0006284">
    <property type="term" value="P:base-excision repair"/>
    <property type="evidence" value="ECO:0007669"/>
    <property type="project" value="InterPro"/>
</dbReference>
<protein>
    <recommendedName>
        <fullName evidence="7">BRCT domain-containing protein</fullName>
    </recommendedName>
</protein>
<dbReference type="InterPro" id="IPR045080">
    <property type="entry name" value="BRCT_XRCC1_rpt1"/>
</dbReference>
<keyword evidence="5" id="KW-0539">Nucleus</keyword>
<evidence type="ECO:0000256" key="4">
    <source>
        <dbReference type="ARBA" id="ARBA00023204"/>
    </source>
</evidence>
<dbReference type="GO" id="GO:0003684">
    <property type="term" value="F:damaged DNA binding"/>
    <property type="evidence" value="ECO:0007669"/>
    <property type="project" value="InterPro"/>
</dbReference>
<keyword evidence="4" id="KW-0234">DNA repair</keyword>
<feature type="compositionally biased region" description="Low complexity" evidence="6">
    <location>
        <begin position="120"/>
        <end position="131"/>
    </location>
</feature>
<comment type="caution">
    <text evidence="8">The sequence shown here is derived from an EMBL/GenBank/DDBJ whole genome shotgun (WGS) entry which is preliminary data.</text>
</comment>
<dbReference type="InterPro" id="IPR036420">
    <property type="entry name" value="BRCT_dom_sf"/>
</dbReference>
<evidence type="ECO:0000256" key="6">
    <source>
        <dbReference type="SAM" id="MobiDB-lite"/>
    </source>
</evidence>
<feature type="region of interest" description="Disordered" evidence="6">
    <location>
        <begin position="228"/>
        <end position="271"/>
    </location>
</feature>
<evidence type="ECO:0000256" key="5">
    <source>
        <dbReference type="ARBA" id="ARBA00023242"/>
    </source>
</evidence>
<dbReference type="PROSITE" id="PS50172">
    <property type="entry name" value="BRCT"/>
    <property type="match status" value="1"/>
</dbReference>
<feature type="domain" description="BRCT" evidence="7">
    <location>
        <begin position="136"/>
        <end position="224"/>
    </location>
</feature>
<evidence type="ECO:0000313" key="8">
    <source>
        <dbReference type="EMBL" id="CAH1434518.1"/>
    </source>
</evidence>
<feature type="compositionally biased region" description="Basic and acidic residues" evidence="6">
    <location>
        <begin position="383"/>
        <end position="403"/>
    </location>
</feature>
<dbReference type="SUPFAM" id="SSF52113">
    <property type="entry name" value="BRCT domain"/>
    <property type="match status" value="1"/>
</dbReference>
<reference evidence="8 9" key="1">
    <citation type="submission" date="2022-01" db="EMBL/GenBank/DDBJ databases">
        <authorList>
            <person name="Xiong W."/>
            <person name="Schranz E."/>
        </authorList>
    </citation>
    <scope>NUCLEOTIDE SEQUENCE [LARGE SCALE GENOMIC DNA]</scope>
</reference>
<organism evidence="8 9">
    <name type="scientific">Lactuca virosa</name>
    <dbReference type="NCBI Taxonomy" id="75947"/>
    <lineage>
        <taxon>Eukaryota</taxon>
        <taxon>Viridiplantae</taxon>
        <taxon>Streptophyta</taxon>
        <taxon>Embryophyta</taxon>
        <taxon>Tracheophyta</taxon>
        <taxon>Spermatophyta</taxon>
        <taxon>Magnoliopsida</taxon>
        <taxon>eudicotyledons</taxon>
        <taxon>Gunneridae</taxon>
        <taxon>Pentapetalae</taxon>
        <taxon>asterids</taxon>
        <taxon>campanulids</taxon>
        <taxon>Asterales</taxon>
        <taxon>Asteraceae</taxon>
        <taxon>Cichorioideae</taxon>
        <taxon>Cichorieae</taxon>
        <taxon>Lactucinae</taxon>
        <taxon>Lactuca</taxon>
    </lineage>
</organism>
<dbReference type="GO" id="GO:0006303">
    <property type="term" value="P:double-strand break repair via nonhomologous end joining"/>
    <property type="evidence" value="ECO:0007669"/>
    <property type="project" value="InterPro"/>
</dbReference>
<evidence type="ECO:0000256" key="1">
    <source>
        <dbReference type="ARBA" id="ARBA00004123"/>
    </source>
</evidence>
<evidence type="ECO:0000313" key="9">
    <source>
        <dbReference type="Proteomes" id="UP001157418"/>
    </source>
</evidence>
<gene>
    <name evidence="8" type="ORF">LVIROSA_LOCUS21032</name>
</gene>
<dbReference type="EMBL" id="CAKMRJ010003651">
    <property type="protein sequence ID" value="CAH1434518.1"/>
    <property type="molecule type" value="Genomic_DNA"/>
</dbReference>
<dbReference type="InterPro" id="IPR001357">
    <property type="entry name" value="BRCT_dom"/>
</dbReference>
<comment type="subcellular location">
    <subcellularLocation>
        <location evidence="1">Nucleus</location>
    </subcellularLocation>
</comment>
<evidence type="ECO:0000256" key="3">
    <source>
        <dbReference type="ARBA" id="ARBA00022763"/>
    </source>
</evidence>
<dbReference type="GO" id="GO:0005634">
    <property type="term" value="C:nucleus"/>
    <property type="evidence" value="ECO:0007669"/>
    <property type="project" value="UniProtKB-SubCell"/>
</dbReference>
<feature type="compositionally biased region" description="Low complexity" evidence="6">
    <location>
        <begin position="234"/>
        <end position="243"/>
    </location>
</feature>
<dbReference type="SMART" id="SM00292">
    <property type="entry name" value="BRCT"/>
    <property type="match status" value="1"/>
</dbReference>
<evidence type="ECO:0000256" key="2">
    <source>
        <dbReference type="ARBA" id="ARBA00022737"/>
    </source>
</evidence>
<dbReference type="PANTHER" id="PTHR11370:SF5">
    <property type="entry name" value="DNA REPAIR PROTEIN XRCC1"/>
    <property type="match status" value="1"/>
</dbReference>
<name>A0AAU9NDP4_9ASTR</name>
<feature type="region of interest" description="Disordered" evidence="6">
    <location>
        <begin position="383"/>
        <end position="407"/>
    </location>
</feature>
<dbReference type="PANTHER" id="PTHR11370">
    <property type="entry name" value="DNA-REPAIR PROTEIN XRCC1"/>
    <property type="match status" value="1"/>
</dbReference>
<keyword evidence="3" id="KW-0227">DNA damage</keyword>
<evidence type="ECO:0000259" key="7">
    <source>
        <dbReference type="PROSITE" id="PS50172"/>
    </source>
</evidence>
<sequence>MDGSGSLTHVLGSFEAGLWRSKKPPIGEVLGLNDRGTPLIGHSLPVRAQIIGKNTVVPICWFAQGHEVGASRCLDMPDSGSSKATGRNLPSWMSSRDTDKKSESKEPSEDDKGKRQGKPQASQATTSSESSLGADKSSKLLEGVVFVLSGFVNPERSTLRSQALEMGAKYEADWNNNCTLLVCAFPNTPKFRQVEADNGTIISKDWITECHNQKQVVGIEPYLLHAGKPWRHQSSPSSTNISSKKVDKSTDSKPQASTLSKKQTTHKNVKNEFSTSEVKKWAIDDVKRTISWLESQDEKPDPSEIKKVAAEGILTCLQDALDSLKQGQGLGKIMEEWSFVPRVIEELNKLDISGDNSKKDIYHQAIVCKKIYEFEVGNLEHDTKDNKNKRPKIEKGVKKENPKSDAAAAYDSDDTIEMTEDENKKVYNKQKRIASCYTKAHLEITSINRGTTRIEPIASNSFALCLIFS</sequence>